<dbReference type="Gene3D" id="2.70.150.10">
    <property type="entry name" value="Calcium-transporting ATPase, cytoplasmic transduction domain A"/>
    <property type="match status" value="1"/>
</dbReference>
<dbReference type="InterPro" id="IPR044492">
    <property type="entry name" value="P_typ_ATPase_HD_dom"/>
</dbReference>
<feature type="transmembrane region" description="Helical" evidence="13">
    <location>
        <begin position="183"/>
        <end position="202"/>
    </location>
</feature>
<evidence type="ECO:0000256" key="1">
    <source>
        <dbReference type="ARBA" id="ARBA00001946"/>
    </source>
</evidence>
<dbReference type="InterPro" id="IPR032630">
    <property type="entry name" value="P_typ_ATPase_c"/>
</dbReference>
<evidence type="ECO:0000256" key="13">
    <source>
        <dbReference type="RuleBase" id="RU362033"/>
    </source>
</evidence>
<keyword evidence="9 13" id="KW-1278">Translocase</keyword>
<comment type="catalytic activity">
    <reaction evidence="12 13">
        <text>ATP + H2O + phospholipidSide 1 = ADP + phosphate + phospholipidSide 2.</text>
        <dbReference type="EC" id="7.6.2.1"/>
    </reaction>
</comment>
<evidence type="ECO:0000256" key="9">
    <source>
        <dbReference type="ARBA" id="ARBA00022967"/>
    </source>
</evidence>
<keyword evidence="7 13" id="KW-0067">ATP-binding</keyword>
<dbReference type="PROSITE" id="PS00154">
    <property type="entry name" value="ATPASE_E1_E2"/>
    <property type="match status" value="1"/>
</dbReference>
<evidence type="ECO:0000259" key="16">
    <source>
        <dbReference type="Pfam" id="PF16212"/>
    </source>
</evidence>
<feature type="transmembrane region" description="Helical" evidence="13">
    <location>
        <begin position="406"/>
        <end position="427"/>
    </location>
</feature>
<evidence type="ECO:0000256" key="7">
    <source>
        <dbReference type="ARBA" id="ARBA00022840"/>
    </source>
</evidence>
<feature type="compositionally biased region" description="Low complexity" evidence="14">
    <location>
        <begin position="755"/>
        <end position="767"/>
    </location>
</feature>
<dbReference type="EC" id="7.6.2.1" evidence="13"/>
<sequence>MTTPRSSRGPLGSPDALPVVHLCQELRNLYFIFQVVLNWFPQVQFSPRAVAVLPLAVELLGSIIRDAIEDCRKYQYDKTINLSKTRGYDKMLWKKHFFKETCCHCGASDTEMPSEELEKRGKVRKRKKKNENKRVVISNLPFGSKKWKENPNRHYSSNKIKTTKYTLLTFLPKNIYEQFHRFANVYFVFIALLNFVPVVNAFQPEVSLIPISVIMAITAIKDAWEDFRRYKLDKEINHMGCYIYSREERAYVERCWKDVRVGDFVQLQSNETIPADILLLHSSDQSGICHLETANLDGETNLKQRRVVTGSPSQNTLFEPEFFQNTIVCEMPNNDLNMFKGYMEQPNHERVGFNIDSLLLRGCTIRNTEAAVGIVIYAGHETKAMLNNSGPRYKRSRIERRMNRDIVLCVGLLLGMCLLGAVGHAIWSGTFSEHPPYDVPDGNGNFLSPVLAGFYTFLTMIILLQTLIPISLYVSIELVKLGQAFLIHNDTDLYDEAADLPIQCRALNITEDLGQIQYIFSDKTGTLTENKMVFRRCTVDGIEFSHQENAKRLETHQGLDWDDEDLAKLQHFTLPAVPPGGEVGRQGTLRPLRRCQSARARFQGHARSRSVGRWESAHGQEKDVTPDSRLLRRVREAALHTESLSPFLPTKTSTSFTDFFLALAICNTVLVSTATEPRQRVTVPPPLKPPGITLEKIHQMFQRLKLASLSQSFSSSQCGPELGASLGSQCGSELGASLGSQCGSELGASLGAEEPLAGTGSGASAAGAGLGHGDGPDVGTAALEEVLQTVGSSPVPPALCYEAESPDEAALVHAAHAYSVSLVARTPRRVTVRLPQGTLLAFDILHTLPFDSVRKRMSVVVRHPLTKEIVVYTKGADSVIMDLLEDSAKGDSGAEKRMKRVKERTQKHLEHYARDGLRTLCIAKKVLSEDDFQKWANFRREAEAAMDNREELLMETAQHLETSLTLLGATGIEDRLQEGVPDTIVALREAGIQIWVLTGDKQETAVNIAYSCKLLHQRDTVFTINTENKETCESLLDLTLEEVKKSRERHTRRKRFLGIFPTASPAPEAAGAHFGLVIDGRTLSLALQGGLEEKLLALAGQCRSVLCCCSTPLQKAMVVRLVRRRLRGMALAIGDGANDVSMIQAADVGIGISGQEGMQAVMASDFAIARFKHLKKLLLVHGHWCYARLAKMVIYFFYKNVSYVNLLFWYQFFCGFSGSTMIDYWQMIFFNLFFTSVPPILFGVLDKDVSAETLLSFPELYKNGQNSEIYNLSTFIVTMLDAFYQSLICFFVPYLVYKDSDIDVFSFGNPINTISLLTILLHQALEMKTWTLCQLVAMLCSVAFYLVFSLIYNAVCLVCNPPTNPYWVLERQLSEPTFHLLCLLTPLAALLPRFFIFALRGTFGASLILKAQQIEKLPQGQRDLEIHKLRARTEAASGAAVAFPAPNDDLDQSTSHLCVSPFLPPAAAAPPQGHPEGQGLSAPEGNALGQHTPEEGYYFYNRWAEEESAAPDSSAGPFSGHNPLAASRGRAPGQDGGKGARGSAHYGSHRRSVSAVTL</sequence>
<evidence type="ECO:0000256" key="11">
    <source>
        <dbReference type="ARBA" id="ARBA00023136"/>
    </source>
</evidence>
<accession>A0ABQ9DA47</accession>
<dbReference type="InterPro" id="IPR006539">
    <property type="entry name" value="P-type_ATPase_IV"/>
</dbReference>
<feature type="transmembrane region" description="Helical" evidence="13">
    <location>
        <begin position="208"/>
        <end position="224"/>
    </location>
</feature>
<protein>
    <recommendedName>
        <fullName evidence="13">Phospholipid-transporting ATPase</fullName>
        <ecNumber evidence="13">7.6.2.1</ecNumber>
    </recommendedName>
</protein>
<organism evidence="17 18">
    <name type="scientific">Willisornis vidua</name>
    <name type="common">Xingu scale-backed antbird</name>
    <dbReference type="NCBI Taxonomy" id="1566151"/>
    <lineage>
        <taxon>Eukaryota</taxon>
        <taxon>Metazoa</taxon>
        <taxon>Chordata</taxon>
        <taxon>Craniata</taxon>
        <taxon>Vertebrata</taxon>
        <taxon>Euteleostomi</taxon>
        <taxon>Archelosauria</taxon>
        <taxon>Archosauria</taxon>
        <taxon>Dinosauria</taxon>
        <taxon>Saurischia</taxon>
        <taxon>Theropoda</taxon>
        <taxon>Coelurosauria</taxon>
        <taxon>Aves</taxon>
        <taxon>Neognathae</taxon>
        <taxon>Neoaves</taxon>
        <taxon>Telluraves</taxon>
        <taxon>Australaves</taxon>
        <taxon>Passeriformes</taxon>
        <taxon>Thamnophilidae</taxon>
        <taxon>Willisornis</taxon>
    </lineage>
</organism>
<dbReference type="NCBIfam" id="TIGR01652">
    <property type="entry name" value="ATPase-Plipid"/>
    <property type="match status" value="2"/>
</dbReference>
<dbReference type="InterPro" id="IPR018303">
    <property type="entry name" value="ATPase_P-typ_P_site"/>
</dbReference>
<dbReference type="InterPro" id="IPR023214">
    <property type="entry name" value="HAD_sf"/>
</dbReference>
<feature type="domain" description="P-type ATPase C-terminal" evidence="16">
    <location>
        <begin position="1161"/>
        <end position="1403"/>
    </location>
</feature>
<evidence type="ECO:0000256" key="12">
    <source>
        <dbReference type="ARBA" id="ARBA00034036"/>
    </source>
</evidence>
<comment type="caution">
    <text evidence="17">The sequence shown here is derived from an EMBL/GenBank/DDBJ whole genome shotgun (WGS) entry which is preliminary data.</text>
</comment>
<evidence type="ECO:0000313" key="17">
    <source>
        <dbReference type="EMBL" id="KAJ7415122.1"/>
    </source>
</evidence>
<feature type="transmembrane region" description="Helical" evidence="13">
    <location>
        <begin position="1333"/>
        <end position="1358"/>
    </location>
</feature>
<dbReference type="Proteomes" id="UP001145742">
    <property type="component" value="Unassembled WGS sequence"/>
</dbReference>
<name>A0ABQ9DA47_9PASS</name>
<reference evidence="17" key="1">
    <citation type="submission" date="2019-10" db="EMBL/GenBank/DDBJ databases">
        <authorList>
            <person name="Soares A.E.R."/>
            <person name="Aleixo A."/>
            <person name="Schneider P."/>
            <person name="Miyaki C.Y."/>
            <person name="Schneider M.P."/>
            <person name="Mello C."/>
            <person name="Vasconcelos A.T.R."/>
        </authorList>
    </citation>
    <scope>NUCLEOTIDE SEQUENCE</scope>
    <source>
        <tissue evidence="17">Muscle</tissue>
    </source>
</reference>
<evidence type="ECO:0000256" key="5">
    <source>
        <dbReference type="ARBA" id="ARBA00022723"/>
    </source>
</evidence>
<comment type="subcellular location">
    <subcellularLocation>
        <location evidence="2 13">Membrane</location>
        <topology evidence="2 13">Multi-pass membrane protein</topology>
    </subcellularLocation>
</comment>
<dbReference type="Pfam" id="PF16209">
    <property type="entry name" value="PhoLip_ATPase_N"/>
    <property type="match status" value="1"/>
</dbReference>
<dbReference type="SFLD" id="SFLDG00002">
    <property type="entry name" value="C1.7:_P-type_atpase_like"/>
    <property type="match status" value="1"/>
</dbReference>
<dbReference type="CDD" id="cd02073">
    <property type="entry name" value="P-type_ATPase_APLT_Dnf-like"/>
    <property type="match status" value="1"/>
</dbReference>
<keyword evidence="11 13" id="KW-0472">Membrane</keyword>
<dbReference type="SUPFAM" id="SSF81653">
    <property type="entry name" value="Calcium ATPase, transduction domain A"/>
    <property type="match status" value="1"/>
</dbReference>
<dbReference type="InterPro" id="IPR023298">
    <property type="entry name" value="ATPase_P-typ_TM_dom_sf"/>
</dbReference>
<dbReference type="InterPro" id="IPR032631">
    <property type="entry name" value="P-type_ATPase_N"/>
</dbReference>
<evidence type="ECO:0000256" key="4">
    <source>
        <dbReference type="ARBA" id="ARBA00022692"/>
    </source>
</evidence>
<proteinExistence type="inferred from homology"/>
<dbReference type="Gene3D" id="1.20.1110.10">
    <property type="entry name" value="Calcium-transporting ATPase, transmembrane domain"/>
    <property type="match status" value="1"/>
</dbReference>
<keyword evidence="5" id="KW-0479">Metal-binding</keyword>
<dbReference type="PANTHER" id="PTHR24092">
    <property type="entry name" value="PROBABLE PHOSPHOLIPID-TRANSPORTING ATPASE"/>
    <property type="match status" value="1"/>
</dbReference>
<dbReference type="InterPro" id="IPR036412">
    <property type="entry name" value="HAD-like_sf"/>
</dbReference>
<feature type="transmembrane region" description="Helical" evidence="13">
    <location>
        <begin position="1269"/>
        <end position="1296"/>
    </location>
</feature>
<comment type="cofactor">
    <cofactor evidence="1">
        <name>Mg(2+)</name>
        <dbReference type="ChEBI" id="CHEBI:18420"/>
    </cofactor>
</comment>
<dbReference type="SUPFAM" id="SSF81665">
    <property type="entry name" value="Calcium ATPase, transmembrane domain M"/>
    <property type="match status" value="1"/>
</dbReference>
<evidence type="ECO:0000259" key="15">
    <source>
        <dbReference type="Pfam" id="PF16209"/>
    </source>
</evidence>
<dbReference type="PANTHER" id="PTHR24092:SF79">
    <property type="entry name" value="PHOSPHOLIPID-TRANSPORTING ATPASE VB"/>
    <property type="match status" value="1"/>
</dbReference>
<feature type="transmembrane region" description="Helical" evidence="13">
    <location>
        <begin position="1378"/>
        <end position="1399"/>
    </location>
</feature>
<keyword evidence="18" id="KW-1185">Reference proteome</keyword>
<dbReference type="Gene3D" id="3.40.50.1000">
    <property type="entry name" value="HAD superfamily/HAD-like"/>
    <property type="match status" value="2"/>
</dbReference>
<dbReference type="SFLD" id="SFLDF00027">
    <property type="entry name" value="p-type_atpase"/>
    <property type="match status" value="1"/>
</dbReference>
<feature type="transmembrane region" description="Helical" evidence="13">
    <location>
        <begin position="1193"/>
        <end position="1212"/>
    </location>
</feature>
<dbReference type="Gene3D" id="3.40.1110.10">
    <property type="entry name" value="Calcium-transporting ATPase, cytoplasmic domain N"/>
    <property type="match status" value="2"/>
</dbReference>
<dbReference type="SUPFAM" id="SSF81660">
    <property type="entry name" value="Metal cation-transporting ATPase, ATP-binding domain N"/>
    <property type="match status" value="1"/>
</dbReference>
<feature type="region of interest" description="Disordered" evidence="14">
    <location>
        <begin position="753"/>
        <end position="778"/>
    </location>
</feature>
<dbReference type="InterPro" id="IPR023299">
    <property type="entry name" value="ATPase_P-typ_cyto_dom_N"/>
</dbReference>
<dbReference type="Pfam" id="PF16212">
    <property type="entry name" value="PhoLip_ATPase_C"/>
    <property type="match status" value="1"/>
</dbReference>
<dbReference type="NCBIfam" id="TIGR01494">
    <property type="entry name" value="ATPase_P-type"/>
    <property type="match status" value="2"/>
</dbReference>
<dbReference type="Pfam" id="PF13246">
    <property type="entry name" value="Cation_ATPase"/>
    <property type="match status" value="1"/>
</dbReference>
<keyword evidence="6 13" id="KW-0547">Nucleotide-binding</keyword>
<evidence type="ECO:0000256" key="2">
    <source>
        <dbReference type="ARBA" id="ARBA00004141"/>
    </source>
</evidence>
<dbReference type="SFLD" id="SFLDS00003">
    <property type="entry name" value="Haloacid_Dehalogenase"/>
    <property type="match status" value="1"/>
</dbReference>
<keyword evidence="8 13" id="KW-0460">Magnesium</keyword>
<dbReference type="InterPro" id="IPR001757">
    <property type="entry name" value="P_typ_ATPase"/>
</dbReference>
<dbReference type="EMBL" id="WHWB01033992">
    <property type="protein sequence ID" value="KAJ7415122.1"/>
    <property type="molecule type" value="Genomic_DNA"/>
</dbReference>
<dbReference type="SUPFAM" id="SSF56784">
    <property type="entry name" value="HAD-like"/>
    <property type="match status" value="1"/>
</dbReference>
<keyword evidence="10 13" id="KW-1133">Transmembrane helix</keyword>
<evidence type="ECO:0000313" key="18">
    <source>
        <dbReference type="Proteomes" id="UP001145742"/>
    </source>
</evidence>
<evidence type="ECO:0000256" key="10">
    <source>
        <dbReference type="ARBA" id="ARBA00022989"/>
    </source>
</evidence>
<dbReference type="InterPro" id="IPR008250">
    <property type="entry name" value="ATPase_P-typ_transduc_dom_A_sf"/>
</dbReference>
<dbReference type="PRINTS" id="PR00119">
    <property type="entry name" value="CATATPASE"/>
</dbReference>
<comment type="similarity">
    <text evidence="3 13">Belongs to the cation transport ATPase (P-type) (TC 3.A.3) family. Type IV subfamily.</text>
</comment>
<feature type="region of interest" description="Disordered" evidence="14">
    <location>
        <begin position="1461"/>
        <end position="1488"/>
    </location>
</feature>
<evidence type="ECO:0000256" key="14">
    <source>
        <dbReference type="SAM" id="MobiDB-lite"/>
    </source>
</evidence>
<evidence type="ECO:0000256" key="3">
    <source>
        <dbReference type="ARBA" id="ARBA00008109"/>
    </source>
</evidence>
<feature type="region of interest" description="Disordered" evidence="14">
    <location>
        <begin position="1509"/>
        <end position="1558"/>
    </location>
</feature>
<gene>
    <name evidence="17" type="primary">Atp10a</name>
    <name evidence="17" type="ORF">WISP_79656</name>
</gene>
<feature type="transmembrane region" description="Helical" evidence="13">
    <location>
        <begin position="447"/>
        <end position="474"/>
    </location>
</feature>
<feature type="domain" description="P-type ATPase N-terminal" evidence="15">
    <location>
        <begin position="148"/>
        <end position="206"/>
    </location>
</feature>
<keyword evidence="4 13" id="KW-0812">Transmembrane</keyword>
<evidence type="ECO:0000256" key="8">
    <source>
        <dbReference type="ARBA" id="ARBA00022842"/>
    </source>
</evidence>
<evidence type="ECO:0000256" key="6">
    <source>
        <dbReference type="ARBA" id="ARBA00022741"/>
    </source>
</evidence>
<feature type="transmembrane region" description="Helical" evidence="13">
    <location>
        <begin position="1224"/>
        <end position="1245"/>
    </location>
</feature>